<evidence type="ECO:0000256" key="4">
    <source>
        <dbReference type="SAM" id="MobiDB-lite"/>
    </source>
</evidence>
<dbReference type="AlphaFoldDB" id="A0A6A5Y751"/>
<dbReference type="InterPro" id="IPR036770">
    <property type="entry name" value="Ankyrin_rpt-contain_sf"/>
</dbReference>
<name>A0A6A5Y751_9PLEO</name>
<dbReference type="PROSITE" id="PS50088">
    <property type="entry name" value="ANK_REPEAT"/>
    <property type="match status" value="2"/>
</dbReference>
<dbReference type="Proteomes" id="UP000799778">
    <property type="component" value="Unassembled WGS sequence"/>
</dbReference>
<evidence type="ECO:0000256" key="1">
    <source>
        <dbReference type="ARBA" id="ARBA00022737"/>
    </source>
</evidence>
<feature type="compositionally biased region" description="Polar residues" evidence="4">
    <location>
        <begin position="162"/>
        <end position="173"/>
    </location>
</feature>
<feature type="repeat" description="ANK" evidence="3">
    <location>
        <begin position="53"/>
        <end position="85"/>
    </location>
</feature>
<evidence type="ECO:0000256" key="3">
    <source>
        <dbReference type="PROSITE-ProRule" id="PRU00023"/>
    </source>
</evidence>
<organism evidence="5 6">
    <name type="scientific">Aaosphaeria arxii CBS 175.79</name>
    <dbReference type="NCBI Taxonomy" id="1450172"/>
    <lineage>
        <taxon>Eukaryota</taxon>
        <taxon>Fungi</taxon>
        <taxon>Dikarya</taxon>
        <taxon>Ascomycota</taxon>
        <taxon>Pezizomycotina</taxon>
        <taxon>Dothideomycetes</taxon>
        <taxon>Pleosporomycetidae</taxon>
        <taxon>Pleosporales</taxon>
        <taxon>Pleosporales incertae sedis</taxon>
        <taxon>Aaosphaeria</taxon>
    </lineage>
</organism>
<evidence type="ECO:0000313" key="5">
    <source>
        <dbReference type="EMBL" id="KAF2021395.1"/>
    </source>
</evidence>
<dbReference type="PANTHER" id="PTHR24173:SF74">
    <property type="entry name" value="ANKYRIN REPEAT DOMAIN-CONTAINING PROTEIN 16"/>
    <property type="match status" value="1"/>
</dbReference>
<keyword evidence="2 3" id="KW-0040">ANK repeat</keyword>
<dbReference type="SMART" id="SM00248">
    <property type="entry name" value="ANK"/>
    <property type="match status" value="3"/>
</dbReference>
<proteinExistence type="predicted"/>
<dbReference type="GeneID" id="54290888"/>
<keyword evidence="6" id="KW-1185">Reference proteome</keyword>
<protein>
    <submittedName>
        <fullName evidence="5">Ankyrin</fullName>
    </submittedName>
</protein>
<accession>A0A6A5Y751</accession>
<dbReference type="SUPFAM" id="SSF48403">
    <property type="entry name" value="Ankyrin repeat"/>
    <property type="match status" value="1"/>
</dbReference>
<keyword evidence="1" id="KW-0677">Repeat</keyword>
<evidence type="ECO:0000256" key="2">
    <source>
        <dbReference type="ARBA" id="ARBA00023043"/>
    </source>
</evidence>
<reference evidence="5" key="1">
    <citation type="journal article" date="2020" name="Stud. Mycol.">
        <title>101 Dothideomycetes genomes: a test case for predicting lifestyles and emergence of pathogens.</title>
        <authorList>
            <person name="Haridas S."/>
            <person name="Albert R."/>
            <person name="Binder M."/>
            <person name="Bloem J."/>
            <person name="Labutti K."/>
            <person name="Salamov A."/>
            <person name="Andreopoulos B."/>
            <person name="Baker S."/>
            <person name="Barry K."/>
            <person name="Bills G."/>
            <person name="Bluhm B."/>
            <person name="Cannon C."/>
            <person name="Castanera R."/>
            <person name="Culley D."/>
            <person name="Daum C."/>
            <person name="Ezra D."/>
            <person name="Gonzalez J."/>
            <person name="Henrissat B."/>
            <person name="Kuo A."/>
            <person name="Liang C."/>
            <person name="Lipzen A."/>
            <person name="Lutzoni F."/>
            <person name="Magnuson J."/>
            <person name="Mondo S."/>
            <person name="Nolan M."/>
            <person name="Ohm R."/>
            <person name="Pangilinan J."/>
            <person name="Park H.-J."/>
            <person name="Ramirez L."/>
            <person name="Alfaro M."/>
            <person name="Sun H."/>
            <person name="Tritt A."/>
            <person name="Yoshinaga Y."/>
            <person name="Zwiers L.-H."/>
            <person name="Turgeon B."/>
            <person name="Goodwin S."/>
            <person name="Spatafora J."/>
            <person name="Crous P."/>
            <person name="Grigoriev I."/>
        </authorList>
    </citation>
    <scope>NUCLEOTIDE SEQUENCE</scope>
    <source>
        <strain evidence="5">CBS 175.79</strain>
    </source>
</reference>
<dbReference type="Pfam" id="PF12796">
    <property type="entry name" value="Ank_2"/>
    <property type="match status" value="1"/>
</dbReference>
<dbReference type="RefSeq" id="XP_033389734.1">
    <property type="nucleotide sequence ID" value="XM_033533491.1"/>
</dbReference>
<dbReference type="OrthoDB" id="10057496at2759"/>
<dbReference type="PROSITE" id="PS50297">
    <property type="entry name" value="ANK_REP_REGION"/>
    <property type="match status" value="2"/>
</dbReference>
<feature type="region of interest" description="Disordered" evidence="4">
    <location>
        <begin position="158"/>
        <end position="184"/>
    </location>
</feature>
<dbReference type="PANTHER" id="PTHR24173">
    <property type="entry name" value="ANKYRIN REPEAT CONTAINING"/>
    <property type="match status" value="1"/>
</dbReference>
<feature type="repeat" description="ANK" evidence="3">
    <location>
        <begin position="95"/>
        <end position="127"/>
    </location>
</feature>
<dbReference type="EMBL" id="ML978066">
    <property type="protein sequence ID" value="KAF2021395.1"/>
    <property type="molecule type" value="Genomic_DNA"/>
</dbReference>
<evidence type="ECO:0000313" key="6">
    <source>
        <dbReference type="Proteomes" id="UP000799778"/>
    </source>
</evidence>
<gene>
    <name evidence="5" type="ORF">BU24DRAFT_487824</name>
</gene>
<sequence>MPTIKLEEDPIDEILYLARANESSELESFLTELSAERKFSKADLVTAAIDPHSKNSALHYAAGNGHIDIIKLLLSYKLDNATATNLELINTVNDAGNTALHWAALNGHLECVKQLVQAGADVTIINKAGHDAVFEAEINDKKDVVDWLLETVEELENGIGQTGENTSENSDNGMNAEGHGTVADVEDARRQMEGMSTVDGKAQGG</sequence>
<dbReference type="InterPro" id="IPR002110">
    <property type="entry name" value="Ankyrin_rpt"/>
</dbReference>
<dbReference type="Gene3D" id="1.25.40.20">
    <property type="entry name" value="Ankyrin repeat-containing domain"/>
    <property type="match status" value="1"/>
</dbReference>